<dbReference type="Pfam" id="PF00651">
    <property type="entry name" value="BTB"/>
    <property type="match status" value="1"/>
</dbReference>
<organism evidence="5">
    <name type="scientific">Naegleria gruberi</name>
    <name type="common">Amoeba</name>
    <dbReference type="NCBI Taxonomy" id="5762"/>
    <lineage>
        <taxon>Eukaryota</taxon>
        <taxon>Discoba</taxon>
        <taxon>Heterolobosea</taxon>
        <taxon>Tetramitia</taxon>
        <taxon>Eutetramitia</taxon>
        <taxon>Vahlkampfiidae</taxon>
        <taxon>Naegleria</taxon>
    </lineage>
</organism>
<dbReference type="InParanoid" id="D2VHW5"/>
<dbReference type="AlphaFoldDB" id="D2VHW5"/>
<dbReference type="PANTHER" id="PTHR46376">
    <property type="entry name" value="LEUCINE-ZIPPER-LIKE TRANSCRIPTIONAL REGULATOR 1"/>
    <property type="match status" value="1"/>
</dbReference>
<dbReference type="InterPro" id="IPR011333">
    <property type="entry name" value="SKP1/BTB/POZ_sf"/>
</dbReference>
<dbReference type="OrthoDB" id="10251809at2759"/>
<dbReference type="KEGG" id="ngr:NAEGRDRAFT_68469"/>
<dbReference type="GeneID" id="8863292"/>
<keyword evidence="1" id="KW-0880">Kelch repeat</keyword>
<gene>
    <name evidence="4" type="ORF">NAEGRDRAFT_68469</name>
</gene>
<dbReference type="Pfam" id="PF24681">
    <property type="entry name" value="Kelch_KLHDC2_KLHL20_DRC7"/>
    <property type="match status" value="1"/>
</dbReference>
<dbReference type="Gene3D" id="2.120.10.80">
    <property type="entry name" value="Kelch-type beta propeller"/>
    <property type="match status" value="1"/>
</dbReference>
<dbReference type="Proteomes" id="UP000006671">
    <property type="component" value="Unassembled WGS sequence"/>
</dbReference>
<evidence type="ECO:0000313" key="4">
    <source>
        <dbReference type="EMBL" id="EFC43665.1"/>
    </source>
</evidence>
<feature type="domain" description="BTB" evidence="3">
    <location>
        <begin position="291"/>
        <end position="387"/>
    </location>
</feature>
<dbReference type="CDD" id="cd18186">
    <property type="entry name" value="BTB_POZ_ZBTB_KLHL-like"/>
    <property type="match status" value="1"/>
</dbReference>
<protein>
    <submittedName>
        <fullName evidence="4">Predicted protein</fullName>
    </submittedName>
</protein>
<dbReference type="PROSITE" id="PS50097">
    <property type="entry name" value="BTB"/>
    <property type="match status" value="1"/>
</dbReference>
<evidence type="ECO:0000259" key="3">
    <source>
        <dbReference type="PROSITE" id="PS50097"/>
    </source>
</evidence>
<name>D2VHW5_NAEGR</name>
<proteinExistence type="predicted"/>
<dbReference type="InterPro" id="IPR051568">
    <property type="entry name" value="LZTR1/Attractin"/>
</dbReference>
<evidence type="ECO:0000256" key="2">
    <source>
        <dbReference type="ARBA" id="ARBA00022737"/>
    </source>
</evidence>
<dbReference type="SUPFAM" id="SSF54695">
    <property type="entry name" value="POZ domain"/>
    <property type="match status" value="1"/>
</dbReference>
<dbReference type="EMBL" id="GG738872">
    <property type="protein sequence ID" value="EFC43665.1"/>
    <property type="molecule type" value="Genomic_DNA"/>
</dbReference>
<dbReference type="InterPro" id="IPR000210">
    <property type="entry name" value="BTB/POZ_dom"/>
</dbReference>
<dbReference type="Gene3D" id="3.30.710.10">
    <property type="entry name" value="Potassium Channel Kv1.1, Chain A"/>
    <property type="match status" value="1"/>
</dbReference>
<reference evidence="4 5" key="1">
    <citation type="journal article" date="2010" name="Cell">
        <title>The genome of Naegleria gruberi illuminates early eukaryotic versatility.</title>
        <authorList>
            <person name="Fritz-Laylin L.K."/>
            <person name="Prochnik S.E."/>
            <person name="Ginger M.L."/>
            <person name="Dacks J.B."/>
            <person name="Carpenter M.L."/>
            <person name="Field M.C."/>
            <person name="Kuo A."/>
            <person name="Paredez A."/>
            <person name="Chapman J."/>
            <person name="Pham J."/>
            <person name="Shu S."/>
            <person name="Neupane R."/>
            <person name="Cipriano M."/>
            <person name="Mancuso J."/>
            <person name="Tu H."/>
            <person name="Salamov A."/>
            <person name="Lindquist E."/>
            <person name="Shapiro H."/>
            <person name="Lucas S."/>
            <person name="Grigoriev I.V."/>
            <person name="Cande W.Z."/>
            <person name="Fulton C."/>
            <person name="Rokhsar D.S."/>
            <person name="Dawson S.C."/>
        </authorList>
    </citation>
    <scope>NUCLEOTIDE SEQUENCE [LARGE SCALE GENOMIC DNA]</scope>
    <source>
        <strain evidence="4 5">NEG-M</strain>
    </source>
</reference>
<sequence length="480" mass="54977">MTCLSSDHKYLFIAGGITANTQHDDLIVYDLTKGRLNIYRDIMRVSNEMNANSNPILAGQFMIEMNGDIYIFGDSVYKIQKIFKPQEICFTPGMLNSWYGGFYLYSRRTHFSFNSTIAEGGIDVFVFGGKTLANSILDDLYIIHIPNNVNNQIPMAYAKVEKPRRGERDWPSARFGHSSCIIANLMFVYGGMSAKNQLLNDLYVFDTSTRVWTEINVESMLPPYTGTIILSNSKEVNQFLEFVKLVSEVKHFPYIQKICSMDLRKDLSLTREILEVMHKDFTSLIDDKTYSDLVIVLDHDGSNQPPPMEEISMEDELLSPLSDSKIPSSGIFVHKLIVSRSPFFARMFVTSGMLESKEKVVHLTDYSKEIMMDLLKYLYTDIIQLSPRNCLGILVYCLMLDLGDLASCCRRMVSSLVDNNNVWTIHEIAVLYNEKTLECSCEQYIANNYATLSTNSFFLELPDMSRIKIKQIYDRKNKKK</sequence>
<dbReference type="GO" id="GO:0005794">
    <property type="term" value="C:Golgi apparatus"/>
    <property type="evidence" value="ECO:0007669"/>
    <property type="project" value="TreeGrafter"/>
</dbReference>
<evidence type="ECO:0000313" key="5">
    <source>
        <dbReference type="Proteomes" id="UP000006671"/>
    </source>
</evidence>
<dbReference type="SUPFAM" id="SSF117281">
    <property type="entry name" value="Kelch motif"/>
    <property type="match status" value="1"/>
</dbReference>
<dbReference type="CDD" id="cd14733">
    <property type="entry name" value="BACK"/>
    <property type="match status" value="1"/>
</dbReference>
<dbReference type="VEuPathDB" id="AmoebaDB:NAEGRDRAFT_68469"/>
<dbReference type="RefSeq" id="XP_002676409.1">
    <property type="nucleotide sequence ID" value="XM_002676363.1"/>
</dbReference>
<evidence type="ECO:0000256" key="1">
    <source>
        <dbReference type="ARBA" id="ARBA00022441"/>
    </source>
</evidence>
<dbReference type="InterPro" id="IPR015915">
    <property type="entry name" value="Kelch-typ_b-propeller"/>
</dbReference>
<keyword evidence="5" id="KW-1185">Reference proteome</keyword>
<dbReference type="PANTHER" id="PTHR46376:SF1">
    <property type="entry name" value="LEUCINE-ZIPPER-LIKE TRANSCRIPTIONAL REGULATOR 1"/>
    <property type="match status" value="1"/>
</dbReference>
<keyword evidence="2" id="KW-0677">Repeat</keyword>
<accession>D2VHW5</accession>
<dbReference type="SMART" id="SM00225">
    <property type="entry name" value="BTB"/>
    <property type="match status" value="1"/>
</dbReference>